<proteinExistence type="inferred from homology"/>
<dbReference type="GO" id="GO:0032039">
    <property type="term" value="C:integrator complex"/>
    <property type="evidence" value="ECO:0007669"/>
    <property type="project" value="InterPro"/>
</dbReference>
<dbReference type="InterPro" id="IPR029321">
    <property type="entry name" value="INTS2"/>
</dbReference>
<dbReference type="InterPro" id="IPR026236">
    <property type="entry name" value="Int2_metazoa"/>
</dbReference>
<dbReference type="Pfam" id="PF14750">
    <property type="entry name" value="INTS2"/>
    <property type="match status" value="1"/>
</dbReference>
<protein>
    <submittedName>
        <fullName evidence="4">Integrator complex subunit 2</fullName>
    </submittedName>
</protein>
<comment type="similarity">
    <text evidence="2">Belongs to the Integrator subunit 2 family.</text>
</comment>
<evidence type="ECO:0000256" key="3">
    <source>
        <dbReference type="ARBA" id="ARBA00023242"/>
    </source>
</evidence>
<dbReference type="PANTHER" id="PTHR28608:SF1">
    <property type="entry name" value="INTEGRATOR COMPLEX SUBUNIT 2"/>
    <property type="match status" value="1"/>
</dbReference>
<evidence type="ECO:0000313" key="4">
    <source>
        <dbReference type="EMBL" id="KAJ6636846.1"/>
    </source>
</evidence>
<dbReference type="PRINTS" id="PR02105">
    <property type="entry name" value="INTSUBUNIT2"/>
</dbReference>
<name>A0A9Q0MRW3_9DIPT</name>
<organism evidence="4 5">
    <name type="scientific">Pseudolycoriella hygida</name>
    <dbReference type="NCBI Taxonomy" id="35572"/>
    <lineage>
        <taxon>Eukaryota</taxon>
        <taxon>Metazoa</taxon>
        <taxon>Ecdysozoa</taxon>
        <taxon>Arthropoda</taxon>
        <taxon>Hexapoda</taxon>
        <taxon>Insecta</taxon>
        <taxon>Pterygota</taxon>
        <taxon>Neoptera</taxon>
        <taxon>Endopterygota</taxon>
        <taxon>Diptera</taxon>
        <taxon>Nematocera</taxon>
        <taxon>Sciaroidea</taxon>
        <taxon>Sciaridae</taxon>
        <taxon>Pseudolycoriella</taxon>
    </lineage>
</organism>
<dbReference type="Proteomes" id="UP001151699">
    <property type="component" value="Chromosome C"/>
</dbReference>
<dbReference type="OrthoDB" id="70899at2759"/>
<sequence length="1129" mass="127268">MNLPVVSAKAFTAMQNLNISELSECSHCEIRPLLPSLVRMSLLSPMDCYKSGVESRKQILSLLVGIEVVNNIVSLLQVDYHDLEIDVKKEQQLRQKIGNANQDSAQFHGLQNGVALGFERADVTRRVRIVLSELFYIQSQIFEQNQLITVRGCSNENVVKQSELFDNEIYLEEITDIICIALAELPSLFNIQEVVETLLYVNKGSSIICWVVANMPDCFKEVVTSLISNGDEDTPDGKLRSKALSALCDMSPGQSLPTRTLCVELSKMPSLMLRLSLKDPLDLIAFVSGLLLGNDQTTRSWFAVFVRSNQKRKGNSLQAVRDELLKQLQNIVVFSLNSRLSDELVVQGAALLRLYCALRGIAGIKFNDDEIHLLVQLITSKPPPTAAGIRFVSLGLCMLIACPTLITHQSLEAKGIEWVQWLIKEEAYFENNNGTAASFGEMLLLMAIHFHSNQVSAICELVCSTLGMKIPLRQNNTTRMKQIFTQEIFTEQVVTAHAVKVPVTPQLNANIPGYLPVHCIHQLLKSRAFSKHKVPIKSWIYKQIITCTTPLHPVLPALIEVYVNSIISPNAKGGPVEHTHEPLTEDDIIRVFQRSVVGAHLETKKRVYLLESDVKTADTGIDDESLGQPSISSQLLLLYYLLLYEDVRLSNMATIIANGRKVKSYSTEFLSELPIKYLLQQAQKNQHDFGGLFSPLLRLLVTHFPHLSLVDDWIEEETISSKVTSAVFIQSIHIVEAFEEIKCSPSKAIKLLRLMLRKMPTDIWPHVELFVQYFKKILDPNVPRLIQELYKNVWIRLNTVLPRRLWVLTINALMPDKIYKTQLLTQESILVDPLQVVRCDARVFRCPDALAIVLRILQASLAACKSQLSRHILDKPLIEKTGQLQSENEREELKTALVATMESAAVQILLEACLETAEDRLRTGRQWALREVRGIVSSYIHQVFISEPSLAKLVHFQGYPRKLLSMTVRGIPSMHICMDFVHELLGMPEMEKQIFAIDLTSHLSLQYALPRSLGVAKLCINTLSTLLTILSKDTRIEMFRAVLPCIVRFAEAFPPLLEECTLFLMQLGRIAESQAAFGRSISLSVLSLNSNSRIRAQIRQTQYADELVEEVRETFAKLLDDAVLKPRIY</sequence>
<evidence type="ECO:0000256" key="2">
    <source>
        <dbReference type="ARBA" id="ARBA00006705"/>
    </source>
</evidence>
<accession>A0A9Q0MRW3</accession>
<reference evidence="4" key="1">
    <citation type="submission" date="2022-07" db="EMBL/GenBank/DDBJ databases">
        <authorList>
            <person name="Trinca V."/>
            <person name="Uliana J.V.C."/>
            <person name="Torres T.T."/>
            <person name="Ward R.J."/>
            <person name="Monesi N."/>
        </authorList>
    </citation>
    <scope>NUCLEOTIDE SEQUENCE</scope>
    <source>
        <strain evidence="4">HSMRA1968</strain>
        <tissue evidence="4">Whole embryos</tissue>
    </source>
</reference>
<dbReference type="EMBL" id="WJQU01000004">
    <property type="protein sequence ID" value="KAJ6636846.1"/>
    <property type="molecule type" value="Genomic_DNA"/>
</dbReference>
<evidence type="ECO:0000313" key="5">
    <source>
        <dbReference type="Proteomes" id="UP001151699"/>
    </source>
</evidence>
<comment type="subcellular location">
    <subcellularLocation>
        <location evidence="1">Nucleus</location>
    </subcellularLocation>
</comment>
<comment type="caution">
    <text evidence="4">The sequence shown here is derived from an EMBL/GenBank/DDBJ whole genome shotgun (WGS) entry which is preliminary data.</text>
</comment>
<dbReference type="GO" id="GO:0034472">
    <property type="term" value="P:snRNA 3'-end processing"/>
    <property type="evidence" value="ECO:0007669"/>
    <property type="project" value="TreeGrafter"/>
</dbReference>
<dbReference type="AlphaFoldDB" id="A0A9Q0MRW3"/>
<keyword evidence="5" id="KW-1185">Reference proteome</keyword>
<gene>
    <name evidence="4" type="primary">IntS2</name>
    <name evidence="4" type="ORF">Bhyg_15441</name>
</gene>
<evidence type="ECO:0000256" key="1">
    <source>
        <dbReference type="ARBA" id="ARBA00004123"/>
    </source>
</evidence>
<keyword evidence="3" id="KW-0539">Nucleus</keyword>
<dbReference type="PANTHER" id="PTHR28608">
    <property type="entry name" value="INTEGRATOR COMPLEX SUBUNIT 2"/>
    <property type="match status" value="1"/>
</dbReference>